<dbReference type="PROSITE" id="PS50600">
    <property type="entry name" value="ULP_PROTEASE"/>
    <property type="match status" value="1"/>
</dbReference>
<dbReference type="EMBL" id="JAAMPC010000008">
    <property type="protein sequence ID" value="KAG2298692.1"/>
    <property type="molecule type" value="Genomic_DNA"/>
</dbReference>
<feature type="compositionally biased region" description="Basic and acidic residues" evidence="5">
    <location>
        <begin position="158"/>
        <end position="167"/>
    </location>
</feature>
<dbReference type="Gene3D" id="3.40.395.10">
    <property type="entry name" value="Adenoviral Proteinase, Chain A"/>
    <property type="match status" value="1"/>
</dbReference>
<evidence type="ECO:0000256" key="3">
    <source>
        <dbReference type="ARBA" id="ARBA00022801"/>
    </source>
</evidence>
<dbReference type="GO" id="GO:0016929">
    <property type="term" value="F:deSUMOylase activity"/>
    <property type="evidence" value="ECO:0007669"/>
    <property type="project" value="TreeGrafter"/>
</dbReference>
<keyword evidence="4" id="KW-0788">Thiol protease</keyword>
<dbReference type="PANTHER" id="PTHR12606">
    <property type="entry name" value="SENTRIN/SUMO-SPECIFIC PROTEASE"/>
    <property type="match status" value="1"/>
</dbReference>
<sequence>MQVKTLAHKRFSNTKLPAKPATPAKLEDSIGETTVQGIGGPQDPGKGGDKDEGKPVREVHPDNPEEENAVEDKDEELPFEGEGIDVKESAPKTLRESHPDNLEEENGVEDIEEELAFEGEGVDIDRLLQKIKNQSYFPEETEPSKKQDHRLLTPKVEATSESKKEPDYERHMDAALNFYRLRFQQHPGMFPSSRIAIMDVPFQQLWAHQYKNWQANNSVLPGGTYFYYYGLAPRYAETKMWWQENGDTLFSCLNVHKNTHWIAMVISIPDRTVKIYDSGKRSPRDRALRKEAEPFARMLSYALGFYAKDKEKELVDRIEFTIECIWKGVPRARPPYGDSGVYALKFLECPLMGVELNAKHLNDNNMA</sequence>
<evidence type="ECO:0000256" key="5">
    <source>
        <dbReference type="SAM" id="MobiDB-lite"/>
    </source>
</evidence>
<feature type="region of interest" description="Disordered" evidence="5">
    <location>
        <begin position="1"/>
        <end position="106"/>
    </location>
</feature>
<dbReference type="GO" id="GO:0016926">
    <property type="term" value="P:protein desumoylation"/>
    <property type="evidence" value="ECO:0007669"/>
    <property type="project" value="TreeGrafter"/>
</dbReference>
<comment type="similarity">
    <text evidence="1">Belongs to the peptidase C48 family.</text>
</comment>
<gene>
    <name evidence="7" type="ORF">Bca52824_035164</name>
</gene>
<feature type="compositionally biased region" description="Basic and acidic residues" evidence="5">
    <location>
        <begin position="84"/>
        <end position="101"/>
    </location>
</feature>
<dbReference type="PANTHER" id="PTHR12606:SF141">
    <property type="entry name" value="GH15225P-RELATED"/>
    <property type="match status" value="1"/>
</dbReference>
<dbReference type="InterPro" id="IPR003653">
    <property type="entry name" value="Peptidase_C48_C"/>
</dbReference>
<dbReference type="GO" id="GO:0006508">
    <property type="term" value="P:proteolysis"/>
    <property type="evidence" value="ECO:0007669"/>
    <property type="project" value="UniProtKB-KW"/>
</dbReference>
<dbReference type="AlphaFoldDB" id="A0A8X7S2W3"/>
<keyword evidence="8" id="KW-1185">Reference proteome</keyword>
<feature type="compositionally biased region" description="Acidic residues" evidence="5">
    <location>
        <begin position="64"/>
        <end position="83"/>
    </location>
</feature>
<keyword evidence="2" id="KW-0645">Protease</keyword>
<dbReference type="Proteomes" id="UP000886595">
    <property type="component" value="Unassembled WGS sequence"/>
</dbReference>
<organism evidence="7 8">
    <name type="scientific">Brassica carinata</name>
    <name type="common">Ethiopian mustard</name>
    <name type="synonym">Abyssinian cabbage</name>
    <dbReference type="NCBI Taxonomy" id="52824"/>
    <lineage>
        <taxon>Eukaryota</taxon>
        <taxon>Viridiplantae</taxon>
        <taxon>Streptophyta</taxon>
        <taxon>Embryophyta</taxon>
        <taxon>Tracheophyta</taxon>
        <taxon>Spermatophyta</taxon>
        <taxon>Magnoliopsida</taxon>
        <taxon>eudicotyledons</taxon>
        <taxon>Gunneridae</taxon>
        <taxon>Pentapetalae</taxon>
        <taxon>rosids</taxon>
        <taxon>malvids</taxon>
        <taxon>Brassicales</taxon>
        <taxon>Brassicaceae</taxon>
        <taxon>Brassiceae</taxon>
        <taxon>Brassica</taxon>
    </lineage>
</organism>
<reference evidence="7 8" key="1">
    <citation type="submission" date="2020-02" db="EMBL/GenBank/DDBJ databases">
        <authorList>
            <person name="Ma Q."/>
            <person name="Huang Y."/>
            <person name="Song X."/>
            <person name="Pei D."/>
        </authorList>
    </citation>
    <scope>NUCLEOTIDE SEQUENCE [LARGE SCALE GENOMIC DNA]</scope>
    <source>
        <strain evidence="7">Sxm20200214</strain>
        <tissue evidence="7">Leaf</tissue>
    </source>
</reference>
<dbReference type="OrthoDB" id="1680482at2759"/>
<dbReference type="SUPFAM" id="SSF54001">
    <property type="entry name" value="Cysteine proteinases"/>
    <property type="match status" value="1"/>
</dbReference>
<evidence type="ECO:0000313" key="7">
    <source>
        <dbReference type="EMBL" id="KAG2298692.1"/>
    </source>
</evidence>
<dbReference type="InterPro" id="IPR038765">
    <property type="entry name" value="Papain-like_cys_pep_sf"/>
</dbReference>
<feature type="region of interest" description="Disordered" evidence="5">
    <location>
        <begin position="137"/>
        <end position="167"/>
    </location>
</feature>
<protein>
    <recommendedName>
        <fullName evidence="6">Ubiquitin-like protease family profile domain-containing protein</fullName>
    </recommendedName>
</protein>
<feature type="compositionally biased region" description="Basic and acidic residues" evidence="5">
    <location>
        <begin position="142"/>
        <end position="151"/>
    </location>
</feature>
<proteinExistence type="inferred from homology"/>
<evidence type="ECO:0000256" key="2">
    <source>
        <dbReference type="ARBA" id="ARBA00022670"/>
    </source>
</evidence>
<feature type="domain" description="Ubiquitin-like protease family profile" evidence="6">
    <location>
        <begin position="151"/>
        <end position="350"/>
    </location>
</feature>
<dbReference type="GO" id="GO:0005634">
    <property type="term" value="C:nucleus"/>
    <property type="evidence" value="ECO:0007669"/>
    <property type="project" value="TreeGrafter"/>
</dbReference>
<evidence type="ECO:0000256" key="1">
    <source>
        <dbReference type="ARBA" id="ARBA00005234"/>
    </source>
</evidence>
<keyword evidence="3" id="KW-0378">Hydrolase</keyword>
<accession>A0A8X7S2W3</accession>
<comment type="caution">
    <text evidence="7">The sequence shown here is derived from an EMBL/GenBank/DDBJ whole genome shotgun (WGS) entry which is preliminary data.</text>
</comment>
<evidence type="ECO:0000313" key="8">
    <source>
        <dbReference type="Proteomes" id="UP000886595"/>
    </source>
</evidence>
<dbReference type="Pfam" id="PF02902">
    <property type="entry name" value="Peptidase_C48"/>
    <property type="match status" value="1"/>
</dbReference>
<evidence type="ECO:0000256" key="4">
    <source>
        <dbReference type="ARBA" id="ARBA00022807"/>
    </source>
</evidence>
<feature type="compositionally biased region" description="Basic residues" evidence="5">
    <location>
        <begin position="1"/>
        <end position="12"/>
    </location>
</feature>
<name>A0A8X7S2W3_BRACI</name>
<evidence type="ECO:0000259" key="6">
    <source>
        <dbReference type="PROSITE" id="PS50600"/>
    </source>
</evidence>
<feature type="compositionally biased region" description="Basic and acidic residues" evidence="5">
    <location>
        <begin position="46"/>
        <end position="63"/>
    </location>
</feature>